<sequence>NDTRLETWECFSAGIARTRQIQSYKQFKKDHIAKVERHFKIEWRFL</sequence>
<accession>A0A381N1C3</accession>
<dbReference type="AlphaFoldDB" id="A0A381N1C3"/>
<protein>
    <submittedName>
        <fullName evidence="1">Uncharacterized protein</fullName>
    </submittedName>
</protein>
<organism evidence="1">
    <name type="scientific">marine metagenome</name>
    <dbReference type="NCBI Taxonomy" id="408172"/>
    <lineage>
        <taxon>unclassified sequences</taxon>
        <taxon>metagenomes</taxon>
        <taxon>ecological metagenomes</taxon>
    </lineage>
</organism>
<reference evidence="1" key="1">
    <citation type="submission" date="2018-05" db="EMBL/GenBank/DDBJ databases">
        <authorList>
            <person name="Lanie J.A."/>
            <person name="Ng W.-L."/>
            <person name="Kazmierczak K.M."/>
            <person name="Andrzejewski T.M."/>
            <person name="Davidsen T.M."/>
            <person name="Wayne K.J."/>
            <person name="Tettelin H."/>
            <person name="Glass J.I."/>
            <person name="Rusch D."/>
            <person name="Podicherti R."/>
            <person name="Tsui H.-C.T."/>
            <person name="Winkler M.E."/>
        </authorList>
    </citation>
    <scope>NUCLEOTIDE SEQUENCE</scope>
</reference>
<dbReference type="EMBL" id="UINC01000020">
    <property type="protein sequence ID" value="SUZ47488.1"/>
    <property type="molecule type" value="Genomic_DNA"/>
</dbReference>
<name>A0A381N1C3_9ZZZZ</name>
<proteinExistence type="predicted"/>
<feature type="non-terminal residue" evidence="1">
    <location>
        <position position="1"/>
    </location>
</feature>
<gene>
    <name evidence="1" type="ORF">METZ01_LOCUS342</name>
</gene>
<evidence type="ECO:0000313" key="1">
    <source>
        <dbReference type="EMBL" id="SUZ47488.1"/>
    </source>
</evidence>